<dbReference type="GO" id="GO:0000214">
    <property type="term" value="C:tRNA-intron endonuclease complex"/>
    <property type="evidence" value="ECO:0007669"/>
    <property type="project" value="TreeGrafter"/>
</dbReference>
<evidence type="ECO:0000256" key="3">
    <source>
        <dbReference type="ARBA" id="ARBA00034031"/>
    </source>
</evidence>
<evidence type="ECO:0000256" key="2">
    <source>
        <dbReference type="ARBA" id="ARBA00012573"/>
    </source>
</evidence>
<dbReference type="InterPro" id="IPR006676">
    <property type="entry name" value="tRNA_splic"/>
</dbReference>
<dbReference type="PANTHER" id="PTHR21227">
    <property type="entry name" value="TRNA-SPLICING ENDONUCLEASE SUBUNIT SEN2"/>
    <property type="match status" value="1"/>
</dbReference>
<dbReference type="AlphaFoldDB" id="W4FRU6"/>
<dbReference type="OrthoDB" id="10249562at2759"/>
<evidence type="ECO:0000259" key="4">
    <source>
        <dbReference type="Pfam" id="PF01974"/>
    </source>
</evidence>
<keyword evidence="5" id="KW-0540">Nuclease</keyword>
<dbReference type="GO" id="GO:0000379">
    <property type="term" value="P:tRNA-type intron splice site recognition and cleavage"/>
    <property type="evidence" value="ECO:0007669"/>
    <property type="project" value="TreeGrafter"/>
</dbReference>
<dbReference type="SUPFAM" id="SSF53032">
    <property type="entry name" value="tRNA-intron endonuclease catalytic domain-like"/>
    <property type="match status" value="1"/>
</dbReference>
<organism evidence="5">
    <name type="scientific">Aphanomyces astaci</name>
    <name type="common">Crayfish plague agent</name>
    <dbReference type="NCBI Taxonomy" id="112090"/>
    <lineage>
        <taxon>Eukaryota</taxon>
        <taxon>Sar</taxon>
        <taxon>Stramenopiles</taxon>
        <taxon>Oomycota</taxon>
        <taxon>Saprolegniomycetes</taxon>
        <taxon>Saprolegniales</taxon>
        <taxon>Verrucalvaceae</taxon>
        <taxon>Aphanomyces</taxon>
    </lineage>
</organism>
<gene>
    <name evidence="5" type="ORF">H257_14228</name>
</gene>
<dbReference type="GO" id="GO:0000213">
    <property type="term" value="F:tRNA-intron lyase activity"/>
    <property type="evidence" value="ECO:0007669"/>
    <property type="project" value="UniProtKB-EC"/>
</dbReference>
<keyword evidence="5" id="KW-0378">Hydrolase</keyword>
<dbReference type="CDD" id="cd22363">
    <property type="entry name" value="tRNA-intron_lyase_C"/>
    <property type="match status" value="1"/>
</dbReference>
<dbReference type="GO" id="GO:0003676">
    <property type="term" value="F:nucleic acid binding"/>
    <property type="evidence" value="ECO:0007669"/>
    <property type="project" value="InterPro"/>
</dbReference>
<dbReference type="EMBL" id="KI913168">
    <property type="protein sequence ID" value="ETV70197.1"/>
    <property type="molecule type" value="Genomic_DNA"/>
</dbReference>
<name>W4FRU6_APHAT</name>
<accession>W4FRU6</accession>
<proteinExistence type="inferred from homology"/>
<feature type="domain" description="tRNA intron endonuclease catalytic" evidence="4">
    <location>
        <begin position="82"/>
        <end position="134"/>
    </location>
</feature>
<dbReference type="VEuPathDB" id="FungiDB:H257_14228"/>
<dbReference type="GeneID" id="20816224"/>
<dbReference type="EC" id="4.6.1.16" evidence="2"/>
<dbReference type="InterPro" id="IPR011856">
    <property type="entry name" value="tRNA_endonuc-like_dom_sf"/>
</dbReference>
<dbReference type="Gene3D" id="3.40.1350.10">
    <property type="match status" value="1"/>
</dbReference>
<reference evidence="5" key="1">
    <citation type="submission" date="2013-12" db="EMBL/GenBank/DDBJ databases">
        <title>The Genome Sequence of Aphanomyces astaci APO3.</title>
        <authorList>
            <consortium name="The Broad Institute Genomics Platform"/>
            <person name="Russ C."/>
            <person name="Tyler B."/>
            <person name="van West P."/>
            <person name="Dieguez-Uribeondo J."/>
            <person name="Young S.K."/>
            <person name="Zeng Q."/>
            <person name="Gargeya S."/>
            <person name="Fitzgerald M."/>
            <person name="Abouelleil A."/>
            <person name="Alvarado L."/>
            <person name="Chapman S.B."/>
            <person name="Gainer-Dewar J."/>
            <person name="Goldberg J."/>
            <person name="Griggs A."/>
            <person name="Gujja S."/>
            <person name="Hansen M."/>
            <person name="Howarth C."/>
            <person name="Imamovic A."/>
            <person name="Ireland A."/>
            <person name="Larimer J."/>
            <person name="McCowan C."/>
            <person name="Murphy C."/>
            <person name="Pearson M."/>
            <person name="Poon T.W."/>
            <person name="Priest M."/>
            <person name="Roberts A."/>
            <person name="Saif S."/>
            <person name="Shea T."/>
            <person name="Sykes S."/>
            <person name="Wortman J."/>
            <person name="Nusbaum C."/>
            <person name="Birren B."/>
        </authorList>
    </citation>
    <scope>NUCLEOTIDE SEQUENCE [LARGE SCALE GENOMIC DNA]</scope>
    <source>
        <strain evidence="5">APO3</strain>
    </source>
</reference>
<comment type="catalytic activity">
    <reaction evidence="3">
        <text>pretRNA = a 3'-half-tRNA molecule with a 5'-OH end + a 5'-half-tRNA molecule with a 2',3'-cyclic phosphate end + an intron with a 2',3'-cyclic phosphate and a 5'-hydroxyl terminus.</text>
        <dbReference type="EC" id="4.6.1.16"/>
    </reaction>
</comment>
<dbReference type="RefSeq" id="XP_009840292.1">
    <property type="nucleotide sequence ID" value="XM_009841990.1"/>
</dbReference>
<dbReference type="InterPro" id="IPR036167">
    <property type="entry name" value="tRNA_intron_Endo_cat-like_sf"/>
</dbReference>
<evidence type="ECO:0000313" key="5">
    <source>
        <dbReference type="EMBL" id="ETV70197.1"/>
    </source>
</evidence>
<comment type="similarity">
    <text evidence="1">Belongs to the tRNA-intron endonuclease family.</text>
</comment>
<dbReference type="InterPro" id="IPR006677">
    <property type="entry name" value="tRNA_intron_Endonuc_cat-like"/>
</dbReference>
<keyword evidence="5" id="KW-0255">Endonuclease</keyword>
<dbReference type="GO" id="GO:0005737">
    <property type="term" value="C:cytoplasm"/>
    <property type="evidence" value="ECO:0007669"/>
    <property type="project" value="TreeGrafter"/>
</dbReference>
<protein>
    <recommendedName>
        <fullName evidence="2">tRNA-intron lyase</fullName>
        <ecNumber evidence="2">4.6.1.16</ecNumber>
    </recommendedName>
</protein>
<evidence type="ECO:0000256" key="1">
    <source>
        <dbReference type="ARBA" id="ARBA00008078"/>
    </source>
</evidence>
<sequence length="199" mass="22253">MEQPASATYVQGQTAVSVTTASRQEANFLVQRFGCVDGIDESRRWLTLEEAFYLASDRRIHIAGLSTHDAIWTAFTSADDAFASRYVAYSRYRSRGWIVQSGMLYGVTYVLYRMSPDVVHSEYMVYVHDNTSSSSALSWQLLQVVYASCSVVCSCPIDANAARRRRQEDGTCVRSSISREGSFRGPCSLHHHRGSSLPL</sequence>
<dbReference type="Pfam" id="PF01974">
    <property type="entry name" value="tRNA_int_endo"/>
    <property type="match status" value="1"/>
</dbReference>
<dbReference type="PANTHER" id="PTHR21227:SF0">
    <property type="entry name" value="TRNA-SPLICING ENDONUCLEASE SUBUNIT SEN2"/>
    <property type="match status" value="1"/>
</dbReference>